<dbReference type="PANTHER" id="PTHR13202">
    <property type="entry name" value="MICROSOMAL SIGNAL PEPTIDASE 12 KDA SUBUNIT"/>
    <property type="match status" value="1"/>
</dbReference>
<dbReference type="GO" id="GO:0005787">
    <property type="term" value="C:signal peptidase complex"/>
    <property type="evidence" value="ECO:0007669"/>
    <property type="project" value="InterPro"/>
</dbReference>
<dbReference type="GO" id="GO:0006465">
    <property type="term" value="P:signal peptide processing"/>
    <property type="evidence" value="ECO:0007669"/>
    <property type="project" value="InterPro"/>
</dbReference>
<evidence type="ECO:0000256" key="7">
    <source>
        <dbReference type="ARBA" id="ARBA00023136"/>
    </source>
</evidence>
<keyword evidence="5" id="KW-0256">Endoplasmic reticulum</keyword>
<dbReference type="STRING" id="5364.A0A5C3N0U0"/>
<proteinExistence type="inferred from homology"/>
<dbReference type="PANTHER" id="PTHR13202:SF0">
    <property type="entry name" value="SIGNAL PEPTIDASE COMPLEX SUBUNIT 1"/>
    <property type="match status" value="1"/>
</dbReference>
<organism evidence="10 11">
    <name type="scientific">Heliocybe sulcata</name>
    <dbReference type="NCBI Taxonomy" id="5364"/>
    <lineage>
        <taxon>Eukaryota</taxon>
        <taxon>Fungi</taxon>
        <taxon>Dikarya</taxon>
        <taxon>Basidiomycota</taxon>
        <taxon>Agaricomycotina</taxon>
        <taxon>Agaricomycetes</taxon>
        <taxon>Gloeophyllales</taxon>
        <taxon>Gloeophyllaceae</taxon>
        <taxon>Heliocybe</taxon>
    </lineage>
</organism>
<feature type="transmembrane region" description="Helical" evidence="9">
    <location>
        <begin position="24"/>
        <end position="43"/>
    </location>
</feature>
<keyword evidence="7 9" id="KW-0472">Membrane</keyword>
<feature type="transmembrane region" description="Helical" evidence="9">
    <location>
        <begin position="50"/>
        <end position="68"/>
    </location>
</feature>
<dbReference type="Proteomes" id="UP000305948">
    <property type="component" value="Unassembled WGS sequence"/>
</dbReference>
<evidence type="ECO:0000313" key="10">
    <source>
        <dbReference type="EMBL" id="TFK51359.1"/>
    </source>
</evidence>
<evidence type="ECO:0000256" key="6">
    <source>
        <dbReference type="ARBA" id="ARBA00022989"/>
    </source>
</evidence>
<comment type="subcellular location">
    <subcellularLocation>
        <location evidence="1">Endoplasmic reticulum membrane</location>
        <topology evidence="1">Multi-pass membrane protein</topology>
    </subcellularLocation>
</comment>
<keyword evidence="11" id="KW-1185">Reference proteome</keyword>
<evidence type="ECO:0000313" key="11">
    <source>
        <dbReference type="Proteomes" id="UP000305948"/>
    </source>
</evidence>
<evidence type="ECO:0000256" key="1">
    <source>
        <dbReference type="ARBA" id="ARBA00004477"/>
    </source>
</evidence>
<protein>
    <recommendedName>
        <fullName evidence="3">Signal peptidase complex subunit 1</fullName>
    </recommendedName>
</protein>
<dbReference type="AlphaFoldDB" id="A0A5C3N0U0"/>
<comment type="function">
    <text evidence="8">Component of the signal peptidase complex (SPC) which catalyzes the cleavage of N-terminal signal sequences from nascent proteins as they are translocated into the lumen of the endoplasmic reticulum. Dispensable for SPC enzymatic activity.</text>
</comment>
<evidence type="ECO:0000256" key="8">
    <source>
        <dbReference type="ARBA" id="ARBA00045204"/>
    </source>
</evidence>
<accession>A0A5C3N0U0</accession>
<reference evidence="10 11" key="1">
    <citation type="journal article" date="2019" name="Nat. Ecol. Evol.">
        <title>Megaphylogeny resolves global patterns of mushroom evolution.</title>
        <authorList>
            <person name="Varga T."/>
            <person name="Krizsan K."/>
            <person name="Foldi C."/>
            <person name="Dima B."/>
            <person name="Sanchez-Garcia M."/>
            <person name="Sanchez-Ramirez S."/>
            <person name="Szollosi G.J."/>
            <person name="Szarkandi J.G."/>
            <person name="Papp V."/>
            <person name="Albert L."/>
            <person name="Andreopoulos W."/>
            <person name="Angelini C."/>
            <person name="Antonin V."/>
            <person name="Barry K.W."/>
            <person name="Bougher N.L."/>
            <person name="Buchanan P."/>
            <person name="Buyck B."/>
            <person name="Bense V."/>
            <person name="Catcheside P."/>
            <person name="Chovatia M."/>
            <person name="Cooper J."/>
            <person name="Damon W."/>
            <person name="Desjardin D."/>
            <person name="Finy P."/>
            <person name="Geml J."/>
            <person name="Haridas S."/>
            <person name="Hughes K."/>
            <person name="Justo A."/>
            <person name="Karasinski D."/>
            <person name="Kautmanova I."/>
            <person name="Kiss B."/>
            <person name="Kocsube S."/>
            <person name="Kotiranta H."/>
            <person name="LaButti K.M."/>
            <person name="Lechner B.E."/>
            <person name="Liimatainen K."/>
            <person name="Lipzen A."/>
            <person name="Lukacs Z."/>
            <person name="Mihaltcheva S."/>
            <person name="Morgado L.N."/>
            <person name="Niskanen T."/>
            <person name="Noordeloos M.E."/>
            <person name="Ohm R.A."/>
            <person name="Ortiz-Santana B."/>
            <person name="Ovrebo C."/>
            <person name="Racz N."/>
            <person name="Riley R."/>
            <person name="Savchenko A."/>
            <person name="Shiryaev A."/>
            <person name="Soop K."/>
            <person name="Spirin V."/>
            <person name="Szebenyi C."/>
            <person name="Tomsovsky M."/>
            <person name="Tulloss R.E."/>
            <person name="Uehling J."/>
            <person name="Grigoriev I.V."/>
            <person name="Vagvolgyi C."/>
            <person name="Papp T."/>
            <person name="Martin F.M."/>
            <person name="Miettinen O."/>
            <person name="Hibbett D.S."/>
            <person name="Nagy L.G."/>
        </authorList>
    </citation>
    <scope>NUCLEOTIDE SEQUENCE [LARGE SCALE GENOMIC DNA]</scope>
    <source>
        <strain evidence="10 11">OMC1185</strain>
    </source>
</reference>
<evidence type="ECO:0000256" key="9">
    <source>
        <dbReference type="SAM" id="Phobius"/>
    </source>
</evidence>
<dbReference type="EMBL" id="ML213511">
    <property type="protein sequence ID" value="TFK51359.1"/>
    <property type="molecule type" value="Genomic_DNA"/>
</dbReference>
<evidence type="ECO:0000256" key="3">
    <source>
        <dbReference type="ARBA" id="ARBA00017059"/>
    </source>
</evidence>
<keyword evidence="4 9" id="KW-0812">Transmembrane</keyword>
<dbReference type="GO" id="GO:0045047">
    <property type="term" value="P:protein targeting to ER"/>
    <property type="evidence" value="ECO:0007669"/>
    <property type="project" value="TreeGrafter"/>
</dbReference>
<comment type="similarity">
    <text evidence="2">Belongs to the SPCS1 family.</text>
</comment>
<evidence type="ECO:0000256" key="5">
    <source>
        <dbReference type="ARBA" id="ARBA00022824"/>
    </source>
</evidence>
<evidence type="ECO:0000256" key="4">
    <source>
        <dbReference type="ARBA" id="ARBA00022692"/>
    </source>
</evidence>
<gene>
    <name evidence="10" type="ORF">OE88DRAFT_1735271</name>
</gene>
<dbReference type="InterPro" id="IPR009542">
    <property type="entry name" value="Spc1/SPCS1"/>
</dbReference>
<dbReference type="OrthoDB" id="263893at2759"/>
<dbReference type="Pfam" id="PF06645">
    <property type="entry name" value="SPC12"/>
    <property type="match status" value="1"/>
</dbReference>
<keyword evidence="6 9" id="KW-1133">Transmembrane helix</keyword>
<name>A0A5C3N0U0_9AGAM</name>
<evidence type="ECO:0000256" key="2">
    <source>
        <dbReference type="ARBA" id="ARBA00005245"/>
    </source>
</evidence>
<sequence length="91" mass="9766">MSANLNQLLEGKIDFEGQKVVENIMRIALVALSIISFIAGFALQSLQITFGVFSVGSVVLALLLIPPWPQYNSHPVTWLSALPGSSPNAKS</sequence>